<dbReference type="Pfam" id="PF08460">
    <property type="entry name" value="SH3_5"/>
    <property type="match status" value="1"/>
</dbReference>
<dbReference type="GO" id="GO:0016052">
    <property type="term" value="P:carbohydrate catabolic process"/>
    <property type="evidence" value="ECO:0007669"/>
    <property type="project" value="TreeGrafter"/>
</dbReference>
<dbReference type="InterPro" id="IPR003646">
    <property type="entry name" value="SH3-like_bac-type"/>
</dbReference>
<protein>
    <recommendedName>
        <fullName evidence="4">SH3b domain-containing protein</fullName>
    </recommendedName>
</protein>
<evidence type="ECO:0000313" key="5">
    <source>
        <dbReference type="EMBL" id="KRN82619.1"/>
    </source>
</evidence>
<dbReference type="GO" id="GO:0003796">
    <property type="term" value="F:lysozyme activity"/>
    <property type="evidence" value="ECO:0007669"/>
    <property type="project" value="InterPro"/>
</dbReference>
<gene>
    <name evidence="5" type="ORF">IV43_GL001567</name>
</gene>
<comment type="caution">
    <text evidence="5">The sequence shown here is derived from an EMBL/GenBank/DDBJ whole genome shotgun (WGS) entry which is preliminary data.</text>
</comment>
<sequence length="306" mass="33988">MEEKLMVAKFIDVASYQPATLEYFKAARAQEIKGVVVKITEGSANGTNYVNPQANKQVKNAQAVGLIVSGYHFFRAISVKDAQEEAQFFAREAKKKGLKTSSMLAIDVEADNLTKNPGTLTTQVNAFFAELKKLGFKNFSVYSNTFWMKKRLLKNSLNSQTFWLASFGTKNAGISCAAWQYSSTQIIAAVKTDISVDYSGKFTRGPKVDKNQAQVKNKWVDDLGVTWYHEKGTFTSDSAIFLRWGAKTSATKIAVLPVGSIVKYDAFAHCDGYVWIRQPRGKGQYGYLATGESSGKKRFSSWGRFS</sequence>
<evidence type="ECO:0000259" key="4">
    <source>
        <dbReference type="SMART" id="SM00287"/>
    </source>
</evidence>
<reference evidence="5 6" key="1">
    <citation type="journal article" date="2015" name="Genome Announc.">
        <title>Expanding the biotechnology potential of lactobacilli through comparative genomics of 213 strains and associated genera.</title>
        <authorList>
            <person name="Sun Z."/>
            <person name="Harris H.M."/>
            <person name="McCann A."/>
            <person name="Guo C."/>
            <person name="Argimon S."/>
            <person name="Zhang W."/>
            <person name="Yang X."/>
            <person name="Jeffery I.B."/>
            <person name="Cooney J.C."/>
            <person name="Kagawa T.F."/>
            <person name="Liu W."/>
            <person name="Song Y."/>
            <person name="Salvetti E."/>
            <person name="Wrobel A."/>
            <person name="Rasinkangas P."/>
            <person name="Parkhill J."/>
            <person name="Rea M.C."/>
            <person name="O'Sullivan O."/>
            <person name="Ritari J."/>
            <person name="Douillard F.P."/>
            <person name="Paul Ross R."/>
            <person name="Yang R."/>
            <person name="Briner A.E."/>
            <person name="Felis G.E."/>
            <person name="de Vos W.M."/>
            <person name="Barrangou R."/>
            <person name="Klaenhammer T.R."/>
            <person name="Caufield P.W."/>
            <person name="Cui Y."/>
            <person name="Zhang H."/>
            <person name="O'Toole P.W."/>
        </authorList>
    </citation>
    <scope>NUCLEOTIDE SEQUENCE [LARGE SCALE GENOMIC DNA]</scope>
    <source>
        <strain evidence="5 6">DSM 15353</strain>
    </source>
</reference>
<dbReference type="EMBL" id="JQBK01000049">
    <property type="protein sequence ID" value="KRN82619.1"/>
    <property type="molecule type" value="Genomic_DNA"/>
</dbReference>
<dbReference type="InterPro" id="IPR018077">
    <property type="entry name" value="Glyco_hydro_fam25_subgr"/>
</dbReference>
<dbReference type="PROSITE" id="PS51904">
    <property type="entry name" value="GLYCOSYL_HYDROL_F25_2"/>
    <property type="match status" value="1"/>
</dbReference>
<evidence type="ECO:0000256" key="2">
    <source>
        <dbReference type="ARBA" id="ARBA00022801"/>
    </source>
</evidence>
<dbReference type="GO" id="GO:0009253">
    <property type="term" value="P:peptidoglycan catabolic process"/>
    <property type="evidence" value="ECO:0007669"/>
    <property type="project" value="InterPro"/>
</dbReference>
<dbReference type="InterPro" id="IPR002053">
    <property type="entry name" value="Glyco_hydro_25"/>
</dbReference>
<evidence type="ECO:0000256" key="1">
    <source>
        <dbReference type="ARBA" id="ARBA00010646"/>
    </source>
</evidence>
<dbReference type="Gene3D" id="2.30.30.40">
    <property type="entry name" value="SH3 Domains"/>
    <property type="match status" value="1"/>
</dbReference>
<dbReference type="SUPFAM" id="SSF51445">
    <property type="entry name" value="(Trans)glycosidases"/>
    <property type="match status" value="1"/>
</dbReference>
<proteinExistence type="inferred from homology"/>
<keyword evidence="2" id="KW-0378">Hydrolase</keyword>
<dbReference type="SMART" id="SM00287">
    <property type="entry name" value="SH3b"/>
    <property type="match status" value="1"/>
</dbReference>
<organism evidence="5 6">
    <name type="scientific">Ligilactobacillus acidipiscis</name>
    <dbReference type="NCBI Taxonomy" id="89059"/>
    <lineage>
        <taxon>Bacteria</taxon>
        <taxon>Bacillati</taxon>
        <taxon>Bacillota</taxon>
        <taxon>Bacilli</taxon>
        <taxon>Lactobacillales</taxon>
        <taxon>Lactobacillaceae</taxon>
        <taxon>Ligilactobacillus</taxon>
    </lineage>
</organism>
<dbReference type="GO" id="GO:0016998">
    <property type="term" value="P:cell wall macromolecule catabolic process"/>
    <property type="evidence" value="ECO:0007669"/>
    <property type="project" value="InterPro"/>
</dbReference>
<keyword evidence="3" id="KW-0326">Glycosidase</keyword>
<dbReference type="STRING" id="89059.LAC1533_1966"/>
<feature type="domain" description="SH3b" evidence="4">
    <location>
        <begin position="229"/>
        <end position="296"/>
    </location>
</feature>
<accession>A0A0R2JZV7</accession>
<dbReference type="Proteomes" id="UP000051491">
    <property type="component" value="Unassembled WGS sequence"/>
</dbReference>
<evidence type="ECO:0000256" key="3">
    <source>
        <dbReference type="ARBA" id="ARBA00023295"/>
    </source>
</evidence>
<dbReference type="InterPro" id="IPR017853">
    <property type="entry name" value="GH"/>
</dbReference>
<dbReference type="Pfam" id="PF01183">
    <property type="entry name" value="Glyco_hydro_25"/>
    <property type="match status" value="1"/>
</dbReference>
<dbReference type="PATRIC" id="fig|89059.3.peg.1676"/>
<dbReference type="PANTHER" id="PTHR34135:SF2">
    <property type="entry name" value="LYSOZYME"/>
    <property type="match status" value="1"/>
</dbReference>
<name>A0A0R2JZV7_9LACO</name>
<dbReference type="SMART" id="SM00641">
    <property type="entry name" value="Glyco_25"/>
    <property type="match status" value="1"/>
</dbReference>
<dbReference type="PANTHER" id="PTHR34135">
    <property type="entry name" value="LYSOZYME"/>
    <property type="match status" value="1"/>
</dbReference>
<comment type="similarity">
    <text evidence="1">Belongs to the glycosyl hydrolase 25 family.</text>
</comment>
<dbReference type="AlphaFoldDB" id="A0A0R2JZV7"/>
<dbReference type="Gene3D" id="3.20.20.80">
    <property type="entry name" value="Glycosidases"/>
    <property type="match status" value="1"/>
</dbReference>
<evidence type="ECO:0000313" key="6">
    <source>
        <dbReference type="Proteomes" id="UP000051491"/>
    </source>
</evidence>